<keyword evidence="2" id="KW-1185">Reference proteome</keyword>
<dbReference type="STRING" id="95161.SAMN05660874_00962"/>
<sequence length="172" mass="18989">MNSHEFTLILDRVPNEEEHDALFEAGCDDAAVEERDRVGLLDFTREADSLAQALVSAIRDAESAGFRVEGVRTDDLVSLRTVAARLDRSYESVRLLAAAKRGPGGFPPAMSGDGWALYSWSQVVDWSTRHLNAGAEITAHEVEIAATDHIVRARNMLRDNKERAELSRILTA</sequence>
<gene>
    <name evidence="1" type="ORF">SAMN05660874_00962</name>
</gene>
<evidence type="ECO:0000313" key="1">
    <source>
        <dbReference type="EMBL" id="SFS41794.1"/>
    </source>
</evidence>
<dbReference type="AlphaFoldDB" id="A0A1I6PNM7"/>
<evidence type="ECO:0008006" key="3">
    <source>
        <dbReference type="Google" id="ProtNLM"/>
    </source>
</evidence>
<organism evidence="1 2">
    <name type="scientific">Saccharopolyspora flava</name>
    <dbReference type="NCBI Taxonomy" id="95161"/>
    <lineage>
        <taxon>Bacteria</taxon>
        <taxon>Bacillati</taxon>
        <taxon>Actinomycetota</taxon>
        <taxon>Actinomycetes</taxon>
        <taxon>Pseudonocardiales</taxon>
        <taxon>Pseudonocardiaceae</taxon>
        <taxon>Saccharopolyspora</taxon>
    </lineage>
</organism>
<accession>A0A1I6PNM7</accession>
<dbReference type="Proteomes" id="UP000198852">
    <property type="component" value="Unassembled WGS sequence"/>
</dbReference>
<protein>
    <recommendedName>
        <fullName evidence="3">Transcriptional regulator, AlpA family</fullName>
    </recommendedName>
</protein>
<evidence type="ECO:0000313" key="2">
    <source>
        <dbReference type="Proteomes" id="UP000198852"/>
    </source>
</evidence>
<name>A0A1I6PNM7_9PSEU</name>
<dbReference type="OrthoDB" id="5119642at2"/>
<dbReference type="EMBL" id="FOZX01000001">
    <property type="protein sequence ID" value="SFS41794.1"/>
    <property type="molecule type" value="Genomic_DNA"/>
</dbReference>
<reference evidence="2" key="1">
    <citation type="submission" date="2016-10" db="EMBL/GenBank/DDBJ databases">
        <authorList>
            <person name="Varghese N."/>
            <person name="Submissions S."/>
        </authorList>
    </citation>
    <scope>NUCLEOTIDE SEQUENCE [LARGE SCALE GENOMIC DNA]</scope>
    <source>
        <strain evidence="2">DSM 44771</strain>
    </source>
</reference>
<dbReference type="RefSeq" id="WP_093413946.1">
    <property type="nucleotide sequence ID" value="NZ_FOZX01000001.1"/>
</dbReference>
<proteinExistence type="predicted"/>